<feature type="domain" description="Potassium channel" evidence="10">
    <location>
        <begin position="194"/>
        <end position="265"/>
    </location>
</feature>
<accession>A0A316UFG2</accession>
<feature type="transmembrane region" description="Helical" evidence="9">
    <location>
        <begin position="211"/>
        <end position="230"/>
    </location>
</feature>
<evidence type="ECO:0000256" key="7">
    <source>
        <dbReference type="ARBA" id="ARBA00023303"/>
    </source>
</evidence>
<feature type="transmembrane region" description="Helical" evidence="9">
    <location>
        <begin position="146"/>
        <end position="170"/>
    </location>
</feature>
<dbReference type="Pfam" id="PF07885">
    <property type="entry name" value="Ion_trans_2"/>
    <property type="match status" value="2"/>
</dbReference>
<feature type="transmembrane region" description="Helical" evidence="9">
    <location>
        <begin position="76"/>
        <end position="96"/>
    </location>
</feature>
<evidence type="ECO:0000256" key="1">
    <source>
        <dbReference type="ARBA" id="ARBA00004141"/>
    </source>
</evidence>
<feature type="domain" description="Potassium channel" evidence="10">
    <location>
        <begin position="361"/>
        <end position="433"/>
    </location>
</feature>
<feature type="transmembrane region" description="Helical" evidence="9">
    <location>
        <begin position="108"/>
        <end position="134"/>
    </location>
</feature>
<dbReference type="GeneID" id="37013271"/>
<keyword evidence="7" id="KW-0407">Ion channel</keyword>
<evidence type="ECO:0000256" key="5">
    <source>
        <dbReference type="ARBA" id="ARBA00023065"/>
    </source>
</evidence>
<dbReference type="OrthoDB" id="297496at2759"/>
<feature type="transmembrane region" description="Helical" evidence="9">
    <location>
        <begin position="410"/>
        <end position="433"/>
    </location>
</feature>
<evidence type="ECO:0000256" key="3">
    <source>
        <dbReference type="ARBA" id="ARBA00022692"/>
    </source>
</evidence>
<evidence type="ECO:0000256" key="9">
    <source>
        <dbReference type="SAM" id="Phobius"/>
    </source>
</evidence>
<keyword evidence="6 9" id="KW-0472">Membrane</keyword>
<keyword evidence="5" id="KW-0406">Ion transport</keyword>
<evidence type="ECO:0000256" key="2">
    <source>
        <dbReference type="ARBA" id="ARBA00022448"/>
    </source>
</evidence>
<feature type="transmembrane region" description="Helical" evidence="9">
    <location>
        <begin position="182"/>
        <end position="204"/>
    </location>
</feature>
<feature type="transmembrane region" description="Helical" evidence="9">
    <location>
        <begin position="34"/>
        <end position="55"/>
    </location>
</feature>
<feature type="region of interest" description="Disordered" evidence="8">
    <location>
        <begin position="476"/>
        <end position="572"/>
    </location>
</feature>
<keyword evidence="3 9" id="KW-0812">Transmembrane</keyword>
<sequence length="695" mass="77723">MSYTSTPEASEEQSHTHGWSKQDLQTRWHSLSAAIARFAPLAAALIAPASTLYDIPALTQHWYSLNGVPQEDPQASLILSAVGLATSIIANALLVLRFTVHLPKAWRLAIVVSTVGWLMKTILAVANLITFGALTRNTAGYAYDEGFWCAVLSVILAGFISFLLLFHVIFHDNDLPDEEIRFQGRAFITSELTLFALIALEALIFSQIEGWAFLDGIYFTVVSLLSIGFGDFSPSFASTKVLLFPFELAGIVLISNQISLIVSAVKDRVEERRKQWYEAEGDVLNKYKEKLEAHSRLSKGHVQDHDKDTLKRFAERGQVDLTEADESSDILKQEIARLHRQASHNAAMSQLFDLLWSAGVLVLFWVVGAIIFHFMEGWSMGDAFYFNYVFFLTVGYGDFSPGTPVGKTVFVIWALMAVPIMTNFVVTTIQAVVERLSKLLALTAREKRKERQRIIDEYYESHENYLLSVRAGTDAGHDRSIGDEEASAGSYPERVTAQQGLRKTVSTSSQQSQQDLPPGERRTSERRQQVRQRSKDESLLPEAKDFMPPALTAGGKVSETEEAAADEESKTAEGLRHVLGLASYLEAQARALLIENLPEVSPERLLLQADTNVQISRLASLDEGLPPWLSALRRSIKQDERLQRIKIYRMTYAKFLVAGSDIMKLEGDKAAFWERRLGQKIEQQREGGRSDVESQ</sequence>
<dbReference type="AlphaFoldDB" id="A0A316UFG2"/>
<evidence type="ECO:0000313" key="11">
    <source>
        <dbReference type="EMBL" id="PWN22633.1"/>
    </source>
</evidence>
<proteinExistence type="predicted"/>
<feature type="compositionally biased region" description="Basic and acidic residues" evidence="8">
    <location>
        <begin position="518"/>
        <end position="545"/>
    </location>
</feature>
<comment type="subcellular location">
    <subcellularLocation>
        <location evidence="1">Membrane</location>
        <topology evidence="1">Multi-pass membrane protein</topology>
    </subcellularLocation>
</comment>
<dbReference type="EMBL" id="KZ819322">
    <property type="protein sequence ID" value="PWN22633.1"/>
    <property type="molecule type" value="Genomic_DNA"/>
</dbReference>
<dbReference type="RefSeq" id="XP_025349793.1">
    <property type="nucleotide sequence ID" value="XM_025491537.1"/>
</dbReference>
<feature type="compositionally biased region" description="Polar residues" evidence="8">
    <location>
        <begin position="496"/>
        <end position="505"/>
    </location>
</feature>
<dbReference type="GO" id="GO:0030322">
    <property type="term" value="P:stabilization of membrane potential"/>
    <property type="evidence" value="ECO:0007669"/>
    <property type="project" value="TreeGrafter"/>
</dbReference>
<dbReference type="InterPro" id="IPR003280">
    <property type="entry name" value="2pore_dom_K_chnl"/>
</dbReference>
<keyword evidence="2" id="KW-0813">Transport</keyword>
<dbReference type="SUPFAM" id="SSF81324">
    <property type="entry name" value="Voltage-gated potassium channels"/>
    <property type="match status" value="2"/>
</dbReference>
<feature type="region of interest" description="Disordered" evidence="8">
    <location>
        <begin position="1"/>
        <end position="20"/>
    </location>
</feature>
<reference evidence="11 12" key="1">
    <citation type="journal article" date="2018" name="Mol. Biol. Evol.">
        <title>Broad Genomic Sampling Reveals a Smut Pathogenic Ancestry of the Fungal Clade Ustilaginomycotina.</title>
        <authorList>
            <person name="Kijpornyongpan T."/>
            <person name="Mondo S.J."/>
            <person name="Barry K."/>
            <person name="Sandor L."/>
            <person name="Lee J."/>
            <person name="Lipzen A."/>
            <person name="Pangilinan J."/>
            <person name="LaButti K."/>
            <person name="Hainaut M."/>
            <person name="Henrissat B."/>
            <person name="Grigoriev I.V."/>
            <person name="Spatafora J.W."/>
            <person name="Aime M.C."/>
        </authorList>
    </citation>
    <scope>NUCLEOTIDE SEQUENCE [LARGE SCALE GENOMIC DNA]</scope>
    <source>
        <strain evidence="11 12">MCA 4718</strain>
    </source>
</reference>
<dbReference type="STRING" id="1684307.A0A316UFG2"/>
<protein>
    <recommendedName>
        <fullName evidence="10">Potassium channel domain-containing protein</fullName>
    </recommendedName>
</protein>
<dbReference type="PANTHER" id="PTHR11003">
    <property type="entry name" value="POTASSIUM CHANNEL, SUBFAMILY K"/>
    <property type="match status" value="1"/>
</dbReference>
<evidence type="ECO:0000259" key="10">
    <source>
        <dbReference type="Pfam" id="PF07885"/>
    </source>
</evidence>
<gene>
    <name evidence="11" type="ORF">BCV69DRAFT_280225</name>
</gene>
<feature type="transmembrane region" description="Helical" evidence="9">
    <location>
        <begin position="354"/>
        <end position="375"/>
    </location>
</feature>
<dbReference type="GO" id="GO:0022841">
    <property type="term" value="F:potassium ion leak channel activity"/>
    <property type="evidence" value="ECO:0007669"/>
    <property type="project" value="TreeGrafter"/>
</dbReference>
<dbReference type="GO" id="GO:0015271">
    <property type="term" value="F:outward rectifier potassium channel activity"/>
    <property type="evidence" value="ECO:0007669"/>
    <property type="project" value="TreeGrafter"/>
</dbReference>
<evidence type="ECO:0000256" key="4">
    <source>
        <dbReference type="ARBA" id="ARBA00022989"/>
    </source>
</evidence>
<dbReference type="Proteomes" id="UP000245942">
    <property type="component" value="Unassembled WGS sequence"/>
</dbReference>
<organism evidence="11 12">
    <name type="scientific">Pseudomicrostroma glucosiphilum</name>
    <dbReference type="NCBI Taxonomy" id="1684307"/>
    <lineage>
        <taxon>Eukaryota</taxon>
        <taxon>Fungi</taxon>
        <taxon>Dikarya</taxon>
        <taxon>Basidiomycota</taxon>
        <taxon>Ustilaginomycotina</taxon>
        <taxon>Exobasidiomycetes</taxon>
        <taxon>Microstromatales</taxon>
        <taxon>Microstromatales incertae sedis</taxon>
        <taxon>Pseudomicrostroma</taxon>
    </lineage>
</organism>
<name>A0A316UFG2_9BASI</name>
<keyword evidence="4 9" id="KW-1133">Transmembrane helix</keyword>
<feature type="transmembrane region" description="Helical" evidence="9">
    <location>
        <begin position="242"/>
        <end position="265"/>
    </location>
</feature>
<dbReference type="GO" id="GO:0005886">
    <property type="term" value="C:plasma membrane"/>
    <property type="evidence" value="ECO:0007669"/>
    <property type="project" value="TreeGrafter"/>
</dbReference>
<evidence type="ECO:0000256" key="6">
    <source>
        <dbReference type="ARBA" id="ARBA00023136"/>
    </source>
</evidence>
<dbReference type="Gene3D" id="1.10.287.70">
    <property type="match status" value="2"/>
</dbReference>
<evidence type="ECO:0000313" key="12">
    <source>
        <dbReference type="Proteomes" id="UP000245942"/>
    </source>
</evidence>
<dbReference type="PANTHER" id="PTHR11003:SF291">
    <property type="entry name" value="IP11374P"/>
    <property type="match status" value="1"/>
</dbReference>
<evidence type="ECO:0000256" key="8">
    <source>
        <dbReference type="SAM" id="MobiDB-lite"/>
    </source>
</evidence>
<dbReference type="InterPro" id="IPR013099">
    <property type="entry name" value="K_chnl_dom"/>
</dbReference>
<keyword evidence="12" id="KW-1185">Reference proteome</keyword>